<dbReference type="InterPro" id="IPR038499">
    <property type="entry name" value="BRO1_sf"/>
</dbReference>
<dbReference type="EMBL" id="CM035407">
    <property type="protein sequence ID" value="KAH7442833.1"/>
    <property type="molecule type" value="Genomic_DNA"/>
</dbReference>
<evidence type="ECO:0000313" key="4">
    <source>
        <dbReference type="Proteomes" id="UP000825935"/>
    </source>
</evidence>
<dbReference type="OMA" id="CELVKYW"/>
<evidence type="ECO:0000259" key="2">
    <source>
        <dbReference type="SMART" id="SM01041"/>
    </source>
</evidence>
<accession>A0A8T2VAN9</accession>
<gene>
    <name evidence="3" type="ORF">KP509_02G004100</name>
</gene>
<dbReference type="SMART" id="SM01041">
    <property type="entry name" value="BRO1"/>
    <property type="match status" value="1"/>
</dbReference>
<name>A0A8T2VAN9_CERRI</name>
<evidence type="ECO:0000313" key="3">
    <source>
        <dbReference type="EMBL" id="KAH7442833.1"/>
    </source>
</evidence>
<dbReference type="Proteomes" id="UP000825935">
    <property type="component" value="Chromosome 2"/>
</dbReference>
<dbReference type="InterPro" id="IPR038898">
    <property type="entry name" value="BROX"/>
</dbReference>
<organism evidence="3 4">
    <name type="scientific">Ceratopteris richardii</name>
    <name type="common">Triangle waterfern</name>
    <dbReference type="NCBI Taxonomy" id="49495"/>
    <lineage>
        <taxon>Eukaryota</taxon>
        <taxon>Viridiplantae</taxon>
        <taxon>Streptophyta</taxon>
        <taxon>Embryophyta</taxon>
        <taxon>Tracheophyta</taxon>
        <taxon>Polypodiopsida</taxon>
        <taxon>Polypodiidae</taxon>
        <taxon>Polypodiales</taxon>
        <taxon>Pteridineae</taxon>
        <taxon>Pteridaceae</taxon>
        <taxon>Parkerioideae</taxon>
        <taxon>Ceratopteris</taxon>
    </lineage>
</organism>
<evidence type="ECO:0000256" key="1">
    <source>
        <dbReference type="ARBA" id="ARBA00008901"/>
    </source>
</evidence>
<dbReference type="InterPro" id="IPR004328">
    <property type="entry name" value="BRO1_dom"/>
</dbReference>
<sequence length="410" mass="45876">MGCSFSSEKGDIFLRQGAASMHMVVFLPGLRLPSQTFDFHSTFAELVPKDILDQLSFLRARVMRLGVALEDKITTVSKLRSQWKSFTQHGKKKVSDLQQALEDYLLMMINLVNEDVQPAQTVPFVWKNQEDAQLETSISEFYYEVASVLHAMAMCSLFQANLLLTYNGQETSGLEDRRKQAIDVFLKVSGVLECAVKNILPRLSKEGRSKIPADLKEGVLHALLMQSLGQSVEIQLGLAIENVKATLAVKRRLACEQVKCFLEAFGDIQALGVGGIWGEKHLLFISWKLAEAKAAAFYFHGLMLAEGTEEDAHGNAIVSLETANGYLKESQNLSVKFSSTFPRTRPAPVWGTMKYLTEKIPWDLTNKKRMYRSSKHKEKFPGQVAQLPDFALSLHPEEFKLPGILSKSDA</sequence>
<dbReference type="Gene3D" id="1.25.40.280">
    <property type="entry name" value="alix/aip1 like domains"/>
    <property type="match status" value="1"/>
</dbReference>
<protein>
    <recommendedName>
        <fullName evidence="2">BRO1 domain-containing protein</fullName>
    </recommendedName>
</protein>
<keyword evidence="4" id="KW-1185">Reference proteome</keyword>
<dbReference type="AlphaFoldDB" id="A0A8T2VAN9"/>
<proteinExistence type="inferred from homology"/>
<dbReference type="OrthoDB" id="1909455at2759"/>
<reference evidence="3" key="1">
    <citation type="submission" date="2021-08" db="EMBL/GenBank/DDBJ databases">
        <title>WGS assembly of Ceratopteris richardii.</title>
        <authorList>
            <person name="Marchant D.B."/>
            <person name="Chen G."/>
            <person name="Jenkins J."/>
            <person name="Shu S."/>
            <person name="Leebens-Mack J."/>
            <person name="Grimwood J."/>
            <person name="Schmutz J."/>
            <person name="Soltis P."/>
            <person name="Soltis D."/>
            <person name="Chen Z.-H."/>
        </authorList>
    </citation>
    <scope>NUCLEOTIDE SEQUENCE</scope>
    <source>
        <strain evidence="3">Whitten #5841</strain>
        <tissue evidence="3">Leaf</tissue>
    </source>
</reference>
<comment type="caution">
    <text evidence="3">The sequence shown here is derived from an EMBL/GenBank/DDBJ whole genome shotgun (WGS) entry which is preliminary data.</text>
</comment>
<feature type="domain" description="BRO1" evidence="2">
    <location>
        <begin position="51"/>
        <end position="404"/>
    </location>
</feature>
<dbReference type="PANTHER" id="PTHR23032">
    <property type="entry name" value="BRO1 DOMAIN-CONTAINING PROTEIN BROX"/>
    <property type="match status" value="1"/>
</dbReference>
<comment type="similarity">
    <text evidence="1">Belongs to the BROX family.</text>
</comment>
<dbReference type="PANTHER" id="PTHR23032:SF13">
    <property type="entry name" value="BRO1 DOMAIN-CONTAINING PROTEIN BROX"/>
    <property type="match status" value="1"/>
</dbReference>